<gene>
    <name evidence="10" type="ORF">PNOK_0577400</name>
</gene>
<feature type="region of interest" description="Disordered" evidence="8">
    <location>
        <begin position="1"/>
        <end position="118"/>
    </location>
</feature>
<reference evidence="10 11" key="1">
    <citation type="journal article" date="2017" name="Mol. Ecol.">
        <title>Comparative and population genomic landscape of Phellinus noxius: A hypervariable fungus causing root rot in trees.</title>
        <authorList>
            <person name="Chung C.L."/>
            <person name="Lee T.J."/>
            <person name="Akiba M."/>
            <person name="Lee H.H."/>
            <person name="Kuo T.H."/>
            <person name="Liu D."/>
            <person name="Ke H.M."/>
            <person name="Yokoi T."/>
            <person name="Roa M.B."/>
            <person name="Lu M.J."/>
            <person name="Chang Y.Y."/>
            <person name="Ann P.J."/>
            <person name="Tsai J.N."/>
            <person name="Chen C.Y."/>
            <person name="Tzean S.S."/>
            <person name="Ota Y."/>
            <person name="Hattori T."/>
            <person name="Sahashi N."/>
            <person name="Liou R.F."/>
            <person name="Kikuchi T."/>
            <person name="Tsai I.J."/>
        </authorList>
    </citation>
    <scope>NUCLEOTIDE SEQUENCE [LARGE SCALE GENOMIC DNA]</scope>
    <source>
        <strain evidence="10 11">FFPRI411160</strain>
    </source>
</reference>
<feature type="transmembrane region" description="Helical" evidence="9">
    <location>
        <begin position="595"/>
        <end position="617"/>
    </location>
</feature>
<keyword evidence="7" id="KW-0868">Chloride</keyword>
<dbReference type="Gene3D" id="1.10.3080.10">
    <property type="entry name" value="Clc chloride channel"/>
    <property type="match status" value="1"/>
</dbReference>
<dbReference type="GO" id="GO:0005886">
    <property type="term" value="C:plasma membrane"/>
    <property type="evidence" value="ECO:0007669"/>
    <property type="project" value="TreeGrafter"/>
</dbReference>
<name>A0A286UH49_9AGAM</name>
<comment type="subcellular location">
    <subcellularLocation>
        <location evidence="1">Membrane</location>
        <topology evidence="1">Multi-pass membrane protein</topology>
    </subcellularLocation>
</comment>
<feature type="compositionally biased region" description="Polar residues" evidence="8">
    <location>
        <begin position="44"/>
        <end position="80"/>
    </location>
</feature>
<sequence>MVEGQNDQGEQPIMNETYSEVSDTNRQSMTSSTEWRRQRLLNIGTATIQDNQPESVDQSNERTLLSSSNPDISSYGTVPSSRRHQRKRFRNNIPHLSTQTTTPLLQSRSTPGSPVTRRSKLFNRNTLSTYDPPPSAYKPNGDDYFQDSRFMDTKLNGIRVWYSSFTSVDWLHDAIKESTRLYRLRSRKSIRGRIYSNLDASINWIVVTIVGFLTAVTAFLIIRGEQWLFDLKEGRCLKGWWNARRFCTEWQEWSDAFGATDENRTDQWLVRGSWAVEYIIYILVALCLAAVSCFLTIKLTASPTFVSNKDSGVLGPDFRSSSKAETSPTPKRKILFFAAGSGIPEIKTILSGFVIHGYLGGRTLFTKSVGLALSVASGLSLGKEGPFVHIASCIGNIVSRFFPKYETNEGKRREILSASAAAGVAVAFGAPIGGVLFSLEEVSYYFPPKVMWQSFFCAMIAAITLKFLDPFGTGKLVLFQVTYDKDWHAYELLLFLLLGVFGGLYGAYFSKLNIKWSRHVRNGTWLKTHPIAEVLLVTLATTLLCFLNPYTRMGGLCPRDPISYAGPLAQSIGVALLVKGALTIVTFGIKLPAGIFIPTLGVGACFGRILGIGVQYLHLKNPNSSIFAACGEDMDCVIPGLYAMVGAAATLSGVTRTTVSLAVIMFELTDTLTYAVPVMLSILTAKTIADWLEPKGIYDLVIDLSQLPYLDAKHEYQWGNLLASDMTDRFVEVVRLDEQNTVKRLRDKLRDALSAGYADSGFPILYRDSRGLRVAGYIGMNELEHALAVVADDADALPYFHTVSEVASRGPQSCASSYAESTRNNDPLDFTIYTDQAPLTIQSNSPPELIQQLFAKLGAKYVIVTDPSGNYEGVIEKNAWIAYVNDMTSH</sequence>
<evidence type="ECO:0000256" key="1">
    <source>
        <dbReference type="ARBA" id="ARBA00004141"/>
    </source>
</evidence>
<dbReference type="STRING" id="2282107.A0A286UH49"/>
<accession>A0A286UH49</accession>
<feature type="compositionally biased region" description="Basic residues" evidence="8">
    <location>
        <begin position="81"/>
        <end position="90"/>
    </location>
</feature>
<comment type="caution">
    <text evidence="10">The sequence shown here is derived from an EMBL/GenBank/DDBJ whole genome shotgun (WGS) entry which is preliminary data.</text>
</comment>
<dbReference type="GO" id="GO:0005247">
    <property type="term" value="F:voltage-gated chloride channel activity"/>
    <property type="evidence" value="ECO:0007669"/>
    <property type="project" value="TreeGrafter"/>
</dbReference>
<dbReference type="InterPro" id="IPR046342">
    <property type="entry name" value="CBS_dom_sf"/>
</dbReference>
<dbReference type="PANTHER" id="PTHR45711">
    <property type="entry name" value="CHLORIDE CHANNEL PROTEIN"/>
    <property type="match status" value="1"/>
</dbReference>
<evidence type="ECO:0000256" key="6">
    <source>
        <dbReference type="ARBA" id="ARBA00023136"/>
    </source>
</evidence>
<dbReference type="InterPro" id="IPR014743">
    <property type="entry name" value="Cl-channel_core"/>
</dbReference>
<evidence type="ECO:0000256" key="8">
    <source>
        <dbReference type="SAM" id="MobiDB-lite"/>
    </source>
</evidence>
<dbReference type="GO" id="GO:0005794">
    <property type="term" value="C:Golgi apparatus"/>
    <property type="evidence" value="ECO:0007669"/>
    <property type="project" value="TreeGrafter"/>
</dbReference>
<feature type="transmembrane region" description="Helical" evidence="9">
    <location>
        <begin position="568"/>
        <end position="589"/>
    </location>
</feature>
<protein>
    <submittedName>
        <fullName evidence="10">Clc channel</fullName>
    </submittedName>
</protein>
<evidence type="ECO:0000256" key="5">
    <source>
        <dbReference type="ARBA" id="ARBA00023065"/>
    </source>
</evidence>
<dbReference type="Pfam" id="PF00654">
    <property type="entry name" value="Voltage_CLC"/>
    <property type="match status" value="1"/>
</dbReference>
<keyword evidence="3 9" id="KW-0812">Transmembrane</keyword>
<feature type="compositionally biased region" description="Polar residues" evidence="8">
    <location>
        <begin position="1"/>
        <end position="33"/>
    </location>
</feature>
<dbReference type="Proteomes" id="UP000217199">
    <property type="component" value="Unassembled WGS sequence"/>
</dbReference>
<evidence type="ECO:0000313" key="11">
    <source>
        <dbReference type="Proteomes" id="UP000217199"/>
    </source>
</evidence>
<dbReference type="InParanoid" id="A0A286UH49"/>
<evidence type="ECO:0000256" key="3">
    <source>
        <dbReference type="ARBA" id="ARBA00022692"/>
    </source>
</evidence>
<dbReference type="InterPro" id="IPR001807">
    <property type="entry name" value="ClC"/>
</dbReference>
<dbReference type="GO" id="GO:0005769">
    <property type="term" value="C:early endosome"/>
    <property type="evidence" value="ECO:0007669"/>
    <property type="project" value="TreeGrafter"/>
</dbReference>
<keyword evidence="6 9" id="KW-0472">Membrane</keyword>
<evidence type="ECO:0000313" key="10">
    <source>
        <dbReference type="EMBL" id="PAV18931.1"/>
    </source>
</evidence>
<dbReference type="AlphaFoldDB" id="A0A286UH49"/>
<keyword evidence="5" id="KW-0406">Ion transport</keyword>
<feature type="transmembrane region" description="Helical" evidence="9">
    <location>
        <begin position="278"/>
        <end position="297"/>
    </location>
</feature>
<feature type="transmembrane region" description="Helical" evidence="9">
    <location>
        <begin position="415"/>
        <end position="438"/>
    </location>
</feature>
<dbReference type="PANTHER" id="PTHR45711:SF6">
    <property type="entry name" value="CHLORIDE CHANNEL PROTEIN"/>
    <property type="match status" value="1"/>
</dbReference>
<feature type="transmembrane region" description="Helical" evidence="9">
    <location>
        <begin position="201"/>
        <end position="222"/>
    </location>
</feature>
<dbReference type="SUPFAM" id="SSF81340">
    <property type="entry name" value="Clc chloride channel"/>
    <property type="match status" value="1"/>
</dbReference>
<dbReference type="OrthoDB" id="431497at2759"/>
<keyword evidence="2" id="KW-0813">Transport</keyword>
<evidence type="ECO:0000256" key="7">
    <source>
        <dbReference type="ARBA" id="ARBA00023214"/>
    </source>
</evidence>
<feature type="transmembrane region" description="Helical" evidence="9">
    <location>
        <begin position="489"/>
        <end position="508"/>
    </location>
</feature>
<proteinExistence type="predicted"/>
<evidence type="ECO:0000256" key="9">
    <source>
        <dbReference type="SAM" id="Phobius"/>
    </source>
</evidence>
<dbReference type="EMBL" id="NBII01000005">
    <property type="protein sequence ID" value="PAV18931.1"/>
    <property type="molecule type" value="Genomic_DNA"/>
</dbReference>
<feature type="compositionally biased region" description="Low complexity" evidence="8">
    <location>
        <begin position="96"/>
        <end position="111"/>
    </location>
</feature>
<feature type="transmembrane region" description="Helical" evidence="9">
    <location>
        <begin position="450"/>
        <end position="468"/>
    </location>
</feature>
<dbReference type="PRINTS" id="PR00762">
    <property type="entry name" value="CLCHANNEL"/>
</dbReference>
<keyword evidence="4 9" id="KW-1133">Transmembrane helix</keyword>
<dbReference type="CDD" id="cd03684">
    <property type="entry name" value="ClC_3_like"/>
    <property type="match status" value="1"/>
</dbReference>
<keyword evidence="11" id="KW-1185">Reference proteome</keyword>
<evidence type="ECO:0000256" key="4">
    <source>
        <dbReference type="ARBA" id="ARBA00022989"/>
    </source>
</evidence>
<feature type="transmembrane region" description="Helical" evidence="9">
    <location>
        <begin position="528"/>
        <end position="547"/>
    </location>
</feature>
<dbReference type="SUPFAM" id="SSF54631">
    <property type="entry name" value="CBS-domain pair"/>
    <property type="match status" value="1"/>
</dbReference>
<organism evidence="10 11">
    <name type="scientific">Pyrrhoderma noxium</name>
    <dbReference type="NCBI Taxonomy" id="2282107"/>
    <lineage>
        <taxon>Eukaryota</taxon>
        <taxon>Fungi</taxon>
        <taxon>Dikarya</taxon>
        <taxon>Basidiomycota</taxon>
        <taxon>Agaricomycotina</taxon>
        <taxon>Agaricomycetes</taxon>
        <taxon>Hymenochaetales</taxon>
        <taxon>Hymenochaetaceae</taxon>
        <taxon>Pyrrhoderma</taxon>
    </lineage>
</organism>
<evidence type="ECO:0000256" key="2">
    <source>
        <dbReference type="ARBA" id="ARBA00022448"/>
    </source>
</evidence>